<reference evidence="2 3" key="1">
    <citation type="journal article" date="2018" name="Mol. Biol. Evol.">
        <title>Analysis of the draft genome of the red seaweed Gracilariopsis chorda provides insights into genome size evolution in Rhodophyta.</title>
        <authorList>
            <person name="Lee J."/>
            <person name="Yang E.C."/>
            <person name="Graf L."/>
            <person name="Yang J.H."/>
            <person name="Qiu H."/>
            <person name="Zel Zion U."/>
            <person name="Chan C.X."/>
            <person name="Stephens T.G."/>
            <person name="Weber A.P.M."/>
            <person name="Boo G.H."/>
            <person name="Boo S.M."/>
            <person name="Kim K.M."/>
            <person name="Shin Y."/>
            <person name="Jung M."/>
            <person name="Lee S.J."/>
            <person name="Yim H.S."/>
            <person name="Lee J.H."/>
            <person name="Bhattacharya D."/>
            <person name="Yoon H.S."/>
        </authorList>
    </citation>
    <scope>NUCLEOTIDE SEQUENCE [LARGE SCALE GENOMIC DNA]</scope>
    <source>
        <strain evidence="2 3">SKKU-2015</strain>
        <tissue evidence="2">Whole body</tissue>
    </source>
</reference>
<dbReference type="EMBL" id="NBIV01000035">
    <property type="protein sequence ID" value="PXF46575.1"/>
    <property type="molecule type" value="Genomic_DNA"/>
</dbReference>
<feature type="compositionally biased region" description="Polar residues" evidence="1">
    <location>
        <begin position="64"/>
        <end position="75"/>
    </location>
</feature>
<proteinExistence type="predicted"/>
<protein>
    <submittedName>
        <fullName evidence="2">Uncharacterized protein</fullName>
    </submittedName>
</protein>
<dbReference type="Proteomes" id="UP000247409">
    <property type="component" value="Unassembled WGS sequence"/>
</dbReference>
<feature type="region of interest" description="Disordered" evidence="1">
    <location>
        <begin position="1"/>
        <end position="128"/>
    </location>
</feature>
<evidence type="ECO:0000256" key="1">
    <source>
        <dbReference type="SAM" id="MobiDB-lite"/>
    </source>
</evidence>
<feature type="compositionally biased region" description="Acidic residues" evidence="1">
    <location>
        <begin position="8"/>
        <end position="22"/>
    </location>
</feature>
<keyword evidence="3" id="KW-1185">Reference proteome</keyword>
<comment type="caution">
    <text evidence="2">The sequence shown here is derived from an EMBL/GenBank/DDBJ whole genome shotgun (WGS) entry which is preliminary data.</text>
</comment>
<name>A0A2V3IWY2_9FLOR</name>
<organism evidence="2 3">
    <name type="scientific">Gracilariopsis chorda</name>
    <dbReference type="NCBI Taxonomy" id="448386"/>
    <lineage>
        <taxon>Eukaryota</taxon>
        <taxon>Rhodophyta</taxon>
        <taxon>Florideophyceae</taxon>
        <taxon>Rhodymeniophycidae</taxon>
        <taxon>Gracilariales</taxon>
        <taxon>Gracilariaceae</taxon>
        <taxon>Gracilariopsis</taxon>
    </lineage>
</organism>
<sequence>MENYSRDDNEDGDEEGILEQDSEDIKTTATTAEDVARNMMEYHNSPVAIRKRANREVPDASLNPPKQTRRSNNSSKNRETSPKLQRPEALGTDSDLQNNAPKATQRAGPNDQDTSDQRDSQGNESEVF</sequence>
<gene>
    <name evidence="2" type="ORF">BWQ96_03564</name>
</gene>
<accession>A0A2V3IWY2</accession>
<dbReference type="AlphaFoldDB" id="A0A2V3IWY2"/>
<evidence type="ECO:0000313" key="3">
    <source>
        <dbReference type="Proteomes" id="UP000247409"/>
    </source>
</evidence>
<evidence type="ECO:0000313" key="2">
    <source>
        <dbReference type="EMBL" id="PXF46575.1"/>
    </source>
</evidence>